<evidence type="ECO:0000313" key="5">
    <source>
        <dbReference type="Proteomes" id="UP001159364"/>
    </source>
</evidence>
<evidence type="ECO:0000313" key="4">
    <source>
        <dbReference type="EMBL" id="KAJ8771004.1"/>
    </source>
</evidence>
<dbReference type="InterPro" id="IPR019140">
    <property type="entry name" value="MCM_complex-bd"/>
</dbReference>
<dbReference type="PANTHER" id="PTHR13489">
    <property type="entry name" value="MINI-CHROMOSOME MAINTENANCE COMPLEX-BINDING PROTEIN"/>
    <property type="match status" value="1"/>
</dbReference>
<feature type="region of interest" description="Disordered" evidence="3">
    <location>
        <begin position="170"/>
        <end position="209"/>
    </location>
</feature>
<comment type="caution">
    <text evidence="4">The sequence shown here is derived from an EMBL/GenBank/DDBJ whole genome shotgun (WGS) entry which is preliminary data.</text>
</comment>
<accession>A0AAV8TY69</accession>
<organism evidence="4 5">
    <name type="scientific">Erythroxylum novogranatense</name>
    <dbReference type="NCBI Taxonomy" id="1862640"/>
    <lineage>
        <taxon>Eukaryota</taxon>
        <taxon>Viridiplantae</taxon>
        <taxon>Streptophyta</taxon>
        <taxon>Embryophyta</taxon>
        <taxon>Tracheophyta</taxon>
        <taxon>Spermatophyta</taxon>
        <taxon>Magnoliopsida</taxon>
        <taxon>eudicotyledons</taxon>
        <taxon>Gunneridae</taxon>
        <taxon>Pentapetalae</taxon>
        <taxon>rosids</taxon>
        <taxon>fabids</taxon>
        <taxon>Malpighiales</taxon>
        <taxon>Erythroxylaceae</taxon>
        <taxon>Erythroxylum</taxon>
    </lineage>
</organism>
<reference evidence="4 5" key="1">
    <citation type="submission" date="2021-09" db="EMBL/GenBank/DDBJ databases">
        <title>Genomic insights and catalytic innovation underlie evolution of tropane alkaloids biosynthesis.</title>
        <authorList>
            <person name="Wang Y.-J."/>
            <person name="Tian T."/>
            <person name="Huang J.-P."/>
            <person name="Huang S.-X."/>
        </authorList>
    </citation>
    <scope>NUCLEOTIDE SEQUENCE [LARGE SCALE GENOMIC DNA]</scope>
    <source>
        <strain evidence="4">KIB-2018</strain>
        <tissue evidence="4">Leaf</tissue>
    </source>
</reference>
<gene>
    <name evidence="4" type="ORF">K2173_023329</name>
</gene>
<evidence type="ECO:0008006" key="6">
    <source>
        <dbReference type="Google" id="ProtNLM"/>
    </source>
</evidence>
<comment type="subcellular location">
    <subcellularLocation>
        <location evidence="1">Nucleus</location>
    </subcellularLocation>
</comment>
<name>A0AAV8TY69_9ROSI</name>
<sequence length="581" mass="65864">MVGPLYDCLANPLGAVRLTFEKAMASVSDPSAFDVRDWGVFEVFRNFLLEQDNLSKVPMLNPLTVRWVQPNTLVRFRGMIQDMLGNEFYVGAFKDESIWRTNKFVDVSQFPMPPSPDMRIWERRLLYCVTVPGLNTWAESATESAVNGHMESMSEQRDKRSIMDIVSSNGFEDFPNAKRMKEDGQPSPSSESRDSKTEDSFSGTIQLPQGDRSSFPCLVKIYNSPESDLKLNEVFEFIGVLTFDPELTMEGKDDNDECYDAIYIHLPPNKVPRLHCIIHRKLAVDDFLHNPFQVEPKPHLVKDVRQALLKHLTAISCNDALAAHFILLHLLSRVHTRIDGVAVGKLSLNITCLNKDNSTLFGSQIHTAIQNLLPFTNRIPLTLEYLNKDSFASRKDYGTNRLIPGVLQLAEGSHLIIDETQLEAGTLSSIGVENVRLLKDLIELQKVEYDFKYYKMEMATDVQLMVLSEGKSNIMPADIVMPFRPSLINSSEVVATGGLQAWRWYLATVRTLSHTIDSEMQKVVENDLVALRQADRSLGGQDFNRLLTMGRLISASFGEASLSMEHWQMVKELERLRKERL</sequence>
<protein>
    <recommendedName>
        <fullName evidence="6">Mini-chromosome maintenance complex-binding protein</fullName>
    </recommendedName>
</protein>
<dbReference type="GO" id="GO:0006261">
    <property type="term" value="P:DNA-templated DNA replication"/>
    <property type="evidence" value="ECO:0007669"/>
    <property type="project" value="TreeGrafter"/>
</dbReference>
<dbReference type="GO" id="GO:0005634">
    <property type="term" value="C:nucleus"/>
    <property type="evidence" value="ECO:0007669"/>
    <property type="project" value="UniProtKB-SubCell"/>
</dbReference>
<feature type="compositionally biased region" description="Basic and acidic residues" evidence="3">
    <location>
        <begin position="175"/>
        <end position="184"/>
    </location>
</feature>
<dbReference type="Pfam" id="PF09739">
    <property type="entry name" value="MCM_bind"/>
    <property type="match status" value="1"/>
</dbReference>
<keyword evidence="2" id="KW-0539">Nucleus</keyword>
<proteinExistence type="predicted"/>
<keyword evidence="5" id="KW-1185">Reference proteome</keyword>
<dbReference type="GO" id="GO:0003682">
    <property type="term" value="F:chromatin binding"/>
    <property type="evidence" value="ECO:0007669"/>
    <property type="project" value="TreeGrafter"/>
</dbReference>
<dbReference type="AlphaFoldDB" id="A0AAV8TY69"/>
<evidence type="ECO:0000256" key="2">
    <source>
        <dbReference type="ARBA" id="ARBA00023242"/>
    </source>
</evidence>
<evidence type="ECO:0000256" key="3">
    <source>
        <dbReference type="SAM" id="MobiDB-lite"/>
    </source>
</evidence>
<evidence type="ECO:0000256" key="1">
    <source>
        <dbReference type="ARBA" id="ARBA00004123"/>
    </source>
</evidence>
<dbReference type="Proteomes" id="UP001159364">
    <property type="component" value="Linkage Group LG03"/>
</dbReference>
<dbReference type="PANTHER" id="PTHR13489:SF0">
    <property type="entry name" value="MINI-CHROMOSOME MAINTENANCE COMPLEX-BINDING PROTEIN"/>
    <property type="match status" value="1"/>
</dbReference>
<dbReference type="EMBL" id="JAIWQS010000003">
    <property type="protein sequence ID" value="KAJ8771004.1"/>
    <property type="molecule type" value="Genomic_DNA"/>
</dbReference>